<dbReference type="InterPro" id="IPR009003">
    <property type="entry name" value="Peptidase_S1_PA"/>
</dbReference>
<evidence type="ECO:0000313" key="5">
    <source>
        <dbReference type="Proteomes" id="UP001212841"/>
    </source>
</evidence>
<reference evidence="4" key="1">
    <citation type="submission" date="2020-05" db="EMBL/GenBank/DDBJ databases">
        <title>Phylogenomic resolution of chytrid fungi.</title>
        <authorList>
            <person name="Stajich J.E."/>
            <person name="Amses K."/>
            <person name="Simmons R."/>
            <person name="Seto K."/>
            <person name="Myers J."/>
            <person name="Bonds A."/>
            <person name="Quandt C.A."/>
            <person name="Barry K."/>
            <person name="Liu P."/>
            <person name="Grigoriev I."/>
            <person name="Longcore J.E."/>
            <person name="James T.Y."/>
        </authorList>
    </citation>
    <scope>NUCLEOTIDE SEQUENCE</scope>
    <source>
        <strain evidence="4">JEL0318</strain>
    </source>
</reference>
<dbReference type="PANTHER" id="PTHR46366">
    <property type="entry name" value="PRO-APOPTOTIC SERINE PROTEASE NMA111"/>
    <property type="match status" value="1"/>
</dbReference>
<dbReference type="AlphaFoldDB" id="A0AAD5SKC1"/>
<dbReference type="Pfam" id="PF12812">
    <property type="entry name" value="PDZ_1"/>
    <property type="match status" value="1"/>
</dbReference>
<dbReference type="Proteomes" id="UP001212841">
    <property type="component" value="Unassembled WGS sequence"/>
</dbReference>
<dbReference type="Gene3D" id="2.30.42.10">
    <property type="match status" value="2"/>
</dbReference>
<keyword evidence="4" id="KW-0645">Protease</keyword>
<dbReference type="InterPro" id="IPR025926">
    <property type="entry name" value="PDZ-like_dom"/>
</dbReference>
<keyword evidence="4" id="KW-0378">Hydrolase</keyword>
<dbReference type="PANTHER" id="PTHR46366:SF1">
    <property type="entry name" value="PDZ DOMAIN-CONTAINING PROTEIN C1685.05"/>
    <property type="match status" value="1"/>
</dbReference>
<dbReference type="GO" id="GO:0004252">
    <property type="term" value="F:serine-type endopeptidase activity"/>
    <property type="evidence" value="ECO:0007669"/>
    <property type="project" value="InterPro"/>
</dbReference>
<organism evidence="4 5">
    <name type="scientific">Rhizophlyctis rosea</name>
    <dbReference type="NCBI Taxonomy" id="64517"/>
    <lineage>
        <taxon>Eukaryota</taxon>
        <taxon>Fungi</taxon>
        <taxon>Fungi incertae sedis</taxon>
        <taxon>Chytridiomycota</taxon>
        <taxon>Chytridiomycota incertae sedis</taxon>
        <taxon>Chytridiomycetes</taxon>
        <taxon>Rhizophlyctidales</taxon>
        <taxon>Rhizophlyctidaceae</taxon>
        <taxon>Rhizophlyctis</taxon>
    </lineage>
</organism>
<dbReference type="SUPFAM" id="SSF50156">
    <property type="entry name" value="PDZ domain-like"/>
    <property type="match status" value="3"/>
</dbReference>
<feature type="domain" description="PDZ-like" evidence="3">
    <location>
        <begin position="401"/>
        <end position="474"/>
    </location>
</feature>
<dbReference type="GO" id="GO:0006508">
    <property type="term" value="P:proteolysis"/>
    <property type="evidence" value="ECO:0007669"/>
    <property type="project" value="UniProtKB-KW"/>
</dbReference>
<evidence type="ECO:0000259" key="3">
    <source>
        <dbReference type="Pfam" id="PF12812"/>
    </source>
</evidence>
<dbReference type="PRINTS" id="PR00834">
    <property type="entry name" value="PROTEASES2C"/>
</dbReference>
<accession>A0AAD5SKC1</accession>
<evidence type="ECO:0000313" key="4">
    <source>
        <dbReference type="EMBL" id="KAJ3057274.1"/>
    </source>
</evidence>
<dbReference type="Pfam" id="PF13365">
    <property type="entry name" value="Trypsin_2"/>
    <property type="match status" value="1"/>
</dbReference>
<feature type="compositionally biased region" description="Polar residues" evidence="2">
    <location>
        <begin position="1032"/>
        <end position="1052"/>
    </location>
</feature>
<comment type="caution">
    <text evidence="4">The sequence shown here is derived from an EMBL/GenBank/DDBJ whole genome shotgun (WGS) entry which is preliminary data.</text>
</comment>
<evidence type="ECO:0000256" key="2">
    <source>
        <dbReference type="SAM" id="MobiDB-lite"/>
    </source>
</evidence>
<dbReference type="SUPFAM" id="SSF50494">
    <property type="entry name" value="Trypsin-like serine proteases"/>
    <property type="match status" value="2"/>
</dbReference>
<feature type="compositionally biased region" description="Basic and acidic residues" evidence="2">
    <location>
        <begin position="10"/>
        <end position="19"/>
    </location>
</feature>
<evidence type="ECO:0000256" key="1">
    <source>
        <dbReference type="ARBA" id="ARBA00010541"/>
    </source>
</evidence>
<dbReference type="Gene3D" id="2.40.10.120">
    <property type="match status" value="1"/>
</dbReference>
<sequence>MSAVSSEPAPRIDHARRAESGPGGAEITADYDPSMLKGRAAAPAGQARRTSKVKEGTDDESARWKDTLEKVIKSLVSIRFIVTRNFDTWQVGSYTATGFIVDVEEGLILTNKHVVTDAPFIGKVCFKNSEEVAAWPAWRDPIHDFGFLRFDKSKVKFMDLHAVPLAPEAARVGLAVRVPGSDAGEKLAVLSGIIARIDRPTANYGTGTYCDFNTFYIQASANTSGGSSGSPVIDIEGRAVALNAGGSMHAASSFFLPLWRVNRALELLKEGKYPSRGTLQVEFVQKQYDECRRLGLPLEVEEMFRAKNPELNGILAVKHTIPGGPGDGLLHTGDILVKMEGKLIHDFVELAQILDDKAGPIEEMMARGEKVRDEDKPFVTLTVFRNKEFVELDCTVDSLHAITPDRYVEIGGSIVHPLSYQLARSYLHPCGGVFVADAGHMLGVAGIPAYSIITSVAHKRTPNIETFIEVMRELATGTRVPVRYYSLAKKNVEIVKICVVENRWGRFRMAVRDDPAGIWTYSDLPSSNATLTPAIRTASYIHINPAKNKHSLIASRVMPSLCVVECHAPFGIDGHNSKWSDGVGIIIDAELGLVLVDRSTVPTALGRLFVTFANNLVAPGKIVWMHPIWNVVVVRYDVEFLNAAKGAGQGQKANLPVKSVEFSPLPGLVSGDEVNLVTINVITHIPRVQTTHVKSKGYFMFGDTSPPKIRTINWDDAVSLQKPMCEEAGVIADEEGRVRGAWLVSPESNSYLGLGLQNGGMVKEAIEAIRARERGRAYNAAPGEGKGLPIMRVADVELTETYFWKARELGLSEEWIDRITQARADQLKNEVDAPPTVQRSEEVGGVVGGDKYTVITVRRIPATSVRGDDPDDKLKEGDLILASNGKPVTQMQGDLMHFIYPESATAARQEAAPLELTILREGQEMTLTVPRIHLSGAPNVDVVQWGGAIFQMPHRTLSFHVKRLPKGVYISLLYSGSPAQRDHLSACWFVVEVDGKRTTNLDEFLSAVEGPDWASRVPLVNPISEGWQADSLSTVRSQQEDAPQAGTPTSAAGDSDETEEDLTKAKDGRVIKTAVSRSFRIRLVSLEQVQKVVTVDMDLGSKNYWPTWRCVVKG</sequence>
<dbReference type="InterPro" id="IPR036034">
    <property type="entry name" value="PDZ_sf"/>
</dbReference>
<feature type="region of interest" description="Disordered" evidence="2">
    <location>
        <begin position="1"/>
        <end position="60"/>
    </location>
</feature>
<feature type="region of interest" description="Disordered" evidence="2">
    <location>
        <begin position="1032"/>
        <end position="1064"/>
    </location>
</feature>
<dbReference type="InterPro" id="IPR001940">
    <property type="entry name" value="Peptidase_S1C"/>
</dbReference>
<gene>
    <name evidence="4" type="primary">DEG7</name>
    <name evidence="4" type="ORF">HK097_009933</name>
</gene>
<name>A0AAD5SKC1_9FUNG</name>
<keyword evidence="5" id="KW-1185">Reference proteome</keyword>
<feature type="compositionally biased region" description="Low complexity" evidence="2">
    <location>
        <begin position="38"/>
        <end position="48"/>
    </location>
</feature>
<dbReference type="CDD" id="cd06719">
    <property type="entry name" value="PDZ2-4_Nma111p-like"/>
    <property type="match status" value="1"/>
</dbReference>
<protein>
    <submittedName>
        <fullName evidence="4">Serine protease</fullName>
    </submittedName>
</protein>
<comment type="similarity">
    <text evidence="1">Belongs to the peptidase S1C family.</text>
</comment>
<proteinExistence type="inferred from homology"/>
<dbReference type="EMBL" id="JADGJD010000007">
    <property type="protein sequence ID" value="KAJ3057274.1"/>
    <property type="molecule type" value="Genomic_DNA"/>
</dbReference>